<keyword evidence="2" id="KW-1185">Reference proteome</keyword>
<reference evidence="1 2" key="1">
    <citation type="journal article" date="2013" name="Genome Biol. Evol.">
        <title>Genomes of Stigonematalean cyanobacteria (subsection V) and the evolution of oxygenic photosynthesis from prokaryotes to plastids.</title>
        <authorList>
            <person name="Dagan T."/>
            <person name="Roettger M."/>
            <person name="Stucken K."/>
            <person name="Landan G."/>
            <person name="Koch R."/>
            <person name="Major P."/>
            <person name="Gould S.B."/>
            <person name="Goremykin V.V."/>
            <person name="Rippka R."/>
            <person name="Tandeau de Marsac N."/>
            <person name="Gugger M."/>
            <person name="Lockhart P.J."/>
            <person name="Allen J.F."/>
            <person name="Brune I."/>
            <person name="Maus I."/>
            <person name="Puhler A."/>
            <person name="Martin W.F."/>
        </authorList>
    </citation>
    <scope>NUCLEOTIDE SEQUENCE [LARGE SCALE GENOMIC DNA]</scope>
    <source>
        <strain evidence="1 2">PCC 7110</strain>
    </source>
</reference>
<sequence length="198" mass="22829">MSNINHLNFQALEMLEKNPNHFLRGASQHFSYKTEDNITGERFHLLIQQMGLGLNVDPLLKCYPQMKEWVEKLKPIIGIPASSKRWEAVLQKLIGENLLLAQYNLIIETGEQAIGIDWSISRNRKHEHLEQCWHTQLNLNFVSRKRTYTIILAQKTIGDVLENDIHSVASKGIVTTEEIERMLKDASKLINTILIIFS</sequence>
<gene>
    <name evidence="1" type="ORF">WA1_25175</name>
</gene>
<accession>A0A139X898</accession>
<dbReference type="AlphaFoldDB" id="A0A139X898"/>
<evidence type="ECO:0000313" key="2">
    <source>
        <dbReference type="Proteomes" id="UP000076925"/>
    </source>
</evidence>
<proteinExistence type="predicted"/>
<evidence type="ECO:0000313" key="1">
    <source>
        <dbReference type="EMBL" id="KYC40910.1"/>
    </source>
</evidence>
<comment type="caution">
    <text evidence="1">The sequence shown here is derived from an EMBL/GenBank/DDBJ whole genome shotgun (WGS) entry which is preliminary data.</text>
</comment>
<organism evidence="1 2">
    <name type="scientific">Scytonema hofmannii PCC 7110</name>
    <dbReference type="NCBI Taxonomy" id="128403"/>
    <lineage>
        <taxon>Bacteria</taxon>
        <taxon>Bacillati</taxon>
        <taxon>Cyanobacteriota</taxon>
        <taxon>Cyanophyceae</taxon>
        <taxon>Nostocales</taxon>
        <taxon>Scytonemataceae</taxon>
        <taxon>Scytonema</taxon>
    </lineage>
</organism>
<dbReference type="Proteomes" id="UP000076925">
    <property type="component" value="Unassembled WGS sequence"/>
</dbReference>
<protein>
    <submittedName>
        <fullName evidence="1">Uncharacterized protein</fullName>
    </submittedName>
</protein>
<dbReference type="EMBL" id="ANNX02000026">
    <property type="protein sequence ID" value="KYC40910.1"/>
    <property type="molecule type" value="Genomic_DNA"/>
</dbReference>
<dbReference type="RefSeq" id="WP_017739766.1">
    <property type="nucleotide sequence ID" value="NZ_KQ976354.1"/>
</dbReference>
<name>A0A139X898_9CYAN</name>